<evidence type="ECO:0000259" key="1">
    <source>
        <dbReference type="PROSITE" id="PS50878"/>
    </source>
</evidence>
<name>A0A4Y2LNM7_ARAVE</name>
<dbReference type="PROSITE" id="PS50878">
    <property type="entry name" value="RT_POL"/>
    <property type="match status" value="1"/>
</dbReference>
<dbReference type="PANTHER" id="PTHR36688">
    <property type="entry name" value="ENDO/EXONUCLEASE/PHOSPHATASE DOMAIN-CONTAINING PROTEIN"/>
    <property type="match status" value="1"/>
</dbReference>
<dbReference type="InterPro" id="IPR052560">
    <property type="entry name" value="RdDP_mobile_element"/>
</dbReference>
<organism evidence="2 3">
    <name type="scientific">Araneus ventricosus</name>
    <name type="common">Orbweaver spider</name>
    <name type="synonym">Epeira ventricosa</name>
    <dbReference type="NCBI Taxonomy" id="182803"/>
    <lineage>
        <taxon>Eukaryota</taxon>
        <taxon>Metazoa</taxon>
        <taxon>Ecdysozoa</taxon>
        <taxon>Arthropoda</taxon>
        <taxon>Chelicerata</taxon>
        <taxon>Arachnida</taxon>
        <taxon>Araneae</taxon>
        <taxon>Araneomorphae</taxon>
        <taxon>Entelegynae</taxon>
        <taxon>Araneoidea</taxon>
        <taxon>Araneidae</taxon>
        <taxon>Araneus</taxon>
    </lineage>
</organism>
<comment type="caution">
    <text evidence="2">The sequence shown here is derived from an EMBL/GenBank/DDBJ whole genome shotgun (WGS) entry which is preliminary data.</text>
</comment>
<keyword evidence="2" id="KW-0695">RNA-directed DNA polymerase</keyword>
<keyword evidence="2" id="KW-0808">Transferase</keyword>
<gene>
    <name evidence="2" type="primary">X-elementORF2_58</name>
    <name evidence="2" type="ORF">AVEN_231931_1</name>
</gene>
<evidence type="ECO:0000313" key="2">
    <source>
        <dbReference type="EMBL" id="GBN16391.1"/>
    </source>
</evidence>
<dbReference type="PANTHER" id="PTHR36688:SF1">
    <property type="entry name" value="ENDONUCLEASE_EXONUCLEASE_PHOSPHATASE DOMAIN-CONTAINING PROTEIN"/>
    <property type="match status" value="1"/>
</dbReference>
<dbReference type="Proteomes" id="UP000499080">
    <property type="component" value="Unassembled WGS sequence"/>
</dbReference>
<dbReference type="Pfam" id="PF00078">
    <property type="entry name" value="RVT_1"/>
    <property type="match status" value="1"/>
</dbReference>
<dbReference type="InterPro" id="IPR000477">
    <property type="entry name" value="RT_dom"/>
</dbReference>
<dbReference type="AlphaFoldDB" id="A0A4Y2LNM7"/>
<dbReference type="InterPro" id="IPR043502">
    <property type="entry name" value="DNA/RNA_pol_sf"/>
</dbReference>
<dbReference type="CDD" id="cd01650">
    <property type="entry name" value="RT_nLTR_like"/>
    <property type="match status" value="1"/>
</dbReference>
<keyword evidence="3" id="KW-1185">Reference proteome</keyword>
<sequence>MQLADIAKSMVSTADITEAIQNVVNCLINAANNTIPKCSPRLRKFRRPWWNEACRDSRREEKKRWNIFRRYPTTENHVAFKRAKALARRIRRRSQRESWIKFVSSITSSTSSKQLWKRVKAANGIYHEFSFPVLNAGNVTHSDPLDIANTLGHAFAQISATDSYSPDFVAIKIWTEQKYPSQWHEDTVIPILKPGKDPSNPLHYRPIALTSCLCKTFERMANARLIFELEKQGCIPPLQSGFRRGRSTFDNLVLLETQIRNAFVRRNHLVSIFFDIEKAYDRAWRYGILSTLFNFCFRGNLRTFLKNFLSYRTFRVRVGNFYSNHFIQAEGVPQGSVLSVTFFIIHLSQILNFLPSYVHGSLYVDDLQISSQGSNMNTIERQIQNAVNQLVAWCDKNGHTISAEKSRVHFCRKRNIHLDPNIQIRNAPIPVVNEIRFLGVIFDRKLTFLPHILHLRKKCERSLNILKVLSRTSWGADRTSFLRIYQAVILSNIDYGCMVLPVLLS</sequence>
<feature type="domain" description="Reverse transcriptase" evidence="1">
    <location>
        <begin position="172"/>
        <end position="442"/>
    </location>
</feature>
<protein>
    <submittedName>
        <fullName evidence="2">Putative RNA-directed DNA polymerase from transposon X-element</fullName>
    </submittedName>
</protein>
<dbReference type="GO" id="GO:0003964">
    <property type="term" value="F:RNA-directed DNA polymerase activity"/>
    <property type="evidence" value="ECO:0007669"/>
    <property type="project" value="UniProtKB-KW"/>
</dbReference>
<evidence type="ECO:0000313" key="3">
    <source>
        <dbReference type="Proteomes" id="UP000499080"/>
    </source>
</evidence>
<proteinExistence type="predicted"/>
<dbReference type="EMBL" id="BGPR01006143">
    <property type="protein sequence ID" value="GBN16391.1"/>
    <property type="molecule type" value="Genomic_DNA"/>
</dbReference>
<dbReference type="SUPFAM" id="SSF56672">
    <property type="entry name" value="DNA/RNA polymerases"/>
    <property type="match status" value="1"/>
</dbReference>
<reference evidence="2 3" key="1">
    <citation type="journal article" date="2019" name="Sci. Rep.">
        <title>Orb-weaving spider Araneus ventricosus genome elucidates the spidroin gene catalogue.</title>
        <authorList>
            <person name="Kono N."/>
            <person name="Nakamura H."/>
            <person name="Ohtoshi R."/>
            <person name="Moran D.A.P."/>
            <person name="Shinohara A."/>
            <person name="Yoshida Y."/>
            <person name="Fujiwara M."/>
            <person name="Mori M."/>
            <person name="Tomita M."/>
            <person name="Arakawa K."/>
        </authorList>
    </citation>
    <scope>NUCLEOTIDE SEQUENCE [LARGE SCALE GENOMIC DNA]</scope>
</reference>
<accession>A0A4Y2LNM7</accession>
<dbReference type="OrthoDB" id="10037236at2759"/>
<keyword evidence="2" id="KW-0548">Nucleotidyltransferase</keyword>